<gene>
    <name evidence="2" type="ORF">PoB_005955800</name>
</gene>
<dbReference type="AlphaFoldDB" id="A0AAV4CLM9"/>
<protein>
    <submittedName>
        <fullName evidence="2">Uncharacterized protein</fullName>
    </submittedName>
</protein>
<accession>A0AAV4CLM9</accession>
<keyword evidence="1" id="KW-0732">Signal</keyword>
<dbReference type="Proteomes" id="UP000735302">
    <property type="component" value="Unassembled WGS sequence"/>
</dbReference>
<feature type="chain" id="PRO_5044011099" evidence="1">
    <location>
        <begin position="20"/>
        <end position="101"/>
    </location>
</feature>
<evidence type="ECO:0000313" key="3">
    <source>
        <dbReference type="Proteomes" id="UP000735302"/>
    </source>
</evidence>
<feature type="signal peptide" evidence="1">
    <location>
        <begin position="1"/>
        <end position="19"/>
    </location>
</feature>
<dbReference type="EMBL" id="BLXT01006747">
    <property type="protein sequence ID" value="GFO33053.1"/>
    <property type="molecule type" value="Genomic_DNA"/>
</dbReference>
<dbReference type="PROSITE" id="PS51257">
    <property type="entry name" value="PROKAR_LIPOPROTEIN"/>
    <property type="match status" value="1"/>
</dbReference>
<sequence>MVISKGMVVLVSIITQLGSFSGCVKQKYIIFIQGLTAPWFVYIASPQRGDLSLSCPPSGQGAGGGAQTSDRRVPADLGADSLAIVSPTPPLYNYSPVHMLA</sequence>
<keyword evidence="3" id="KW-1185">Reference proteome</keyword>
<name>A0AAV4CLM9_9GAST</name>
<organism evidence="2 3">
    <name type="scientific">Plakobranchus ocellatus</name>
    <dbReference type="NCBI Taxonomy" id="259542"/>
    <lineage>
        <taxon>Eukaryota</taxon>
        <taxon>Metazoa</taxon>
        <taxon>Spiralia</taxon>
        <taxon>Lophotrochozoa</taxon>
        <taxon>Mollusca</taxon>
        <taxon>Gastropoda</taxon>
        <taxon>Heterobranchia</taxon>
        <taxon>Euthyneura</taxon>
        <taxon>Panpulmonata</taxon>
        <taxon>Sacoglossa</taxon>
        <taxon>Placobranchoidea</taxon>
        <taxon>Plakobranchidae</taxon>
        <taxon>Plakobranchus</taxon>
    </lineage>
</organism>
<evidence type="ECO:0000313" key="2">
    <source>
        <dbReference type="EMBL" id="GFO33053.1"/>
    </source>
</evidence>
<proteinExistence type="predicted"/>
<reference evidence="2 3" key="1">
    <citation type="journal article" date="2021" name="Elife">
        <title>Chloroplast acquisition without the gene transfer in kleptoplastic sea slugs, Plakobranchus ocellatus.</title>
        <authorList>
            <person name="Maeda T."/>
            <person name="Takahashi S."/>
            <person name="Yoshida T."/>
            <person name="Shimamura S."/>
            <person name="Takaki Y."/>
            <person name="Nagai Y."/>
            <person name="Toyoda A."/>
            <person name="Suzuki Y."/>
            <person name="Arimoto A."/>
            <person name="Ishii H."/>
            <person name="Satoh N."/>
            <person name="Nishiyama T."/>
            <person name="Hasebe M."/>
            <person name="Maruyama T."/>
            <person name="Minagawa J."/>
            <person name="Obokata J."/>
            <person name="Shigenobu S."/>
        </authorList>
    </citation>
    <scope>NUCLEOTIDE SEQUENCE [LARGE SCALE GENOMIC DNA]</scope>
</reference>
<evidence type="ECO:0000256" key="1">
    <source>
        <dbReference type="SAM" id="SignalP"/>
    </source>
</evidence>
<comment type="caution">
    <text evidence="2">The sequence shown here is derived from an EMBL/GenBank/DDBJ whole genome shotgun (WGS) entry which is preliminary data.</text>
</comment>